<dbReference type="Gene3D" id="1.10.150.240">
    <property type="entry name" value="Putative phosphatase, domain 2"/>
    <property type="match status" value="1"/>
</dbReference>
<sequence length="256" mass="29817">MNHRATAMNKQTLLFDMDDTLIYCNKYFDAVLDQFNDLMTTWFKAFRVSAKDIKKVQNEYDIAGVEKNGFVSTHFPKSLVHTFKYFSDLTGRTLTKVEEDQLWKLGMSVYEMEVEPYPGMMETLNQLRDAGHELFLYTGGEAVIQQRKIDQMKLEQYFGDRIFIRQHKSIDALEGILQQLKLDRTNTWMIGNSLRTDVLPALTNGIHAIYLKQRTEWSFNIVDLDVKPQGAFYTVEKLTEVPSKIHNWVTDARAHV</sequence>
<dbReference type="SFLD" id="SFLDG01129">
    <property type="entry name" value="C1.5:_HAD__Beta-PGM__Phosphata"/>
    <property type="match status" value="1"/>
</dbReference>
<evidence type="ECO:0000313" key="3">
    <source>
        <dbReference type="Proteomes" id="UP000193834"/>
    </source>
</evidence>
<dbReference type="GO" id="GO:0016787">
    <property type="term" value="F:hydrolase activity"/>
    <property type="evidence" value="ECO:0007669"/>
    <property type="project" value="UniProtKB-KW"/>
</dbReference>
<dbReference type="InterPro" id="IPR023198">
    <property type="entry name" value="PGP-like_dom2"/>
</dbReference>
<name>A0A1X7J9S8_9BACL</name>
<dbReference type="RefSeq" id="WP_170936540.1">
    <property type="nucleotide sequence ID" value="NZ_FXAZ01000001.1"/>
</dbReference>
<evidence type="ECO:0000313" key="2">
    <source>
        <dbReference type="EMBL" id="SMG24300.1"/>
    </source>
</evidence>
<dbReference type="AlphaFoldDB" id="A0A1X7J9S8"/>
<accession>A0A1X7J9S8</accession>
<proteinExistence type="predicted"/>
<dbReference type="Proteomes" id="UP000193834">
    <property type="component" value="Unassembled WGS sequence"/>
</dbReference>
<dbReference type="InterPro" id="IPR051540">
    <property type="entry name" value="S-2-haloacid_dehalogenase"/>
</dbReference>
<dbReference type="Pfam" id="PF00702">
    <property type="entry name" value="Hydrolase"/>
    <property type="match status" value="1"/>
</dbReference>
<evidence type="ECO:0000256" key="1">
    <source>
        <dbReference type="ARBA" id="ARBA00022801"/>
    </source>
</evidence>
<dbReference type="InterPro" id="IPR023214">
    <property type="entry name" value="HAD_sf"/>
</dbReference>
<dbReference type="InterPro" id="IPR036412">
    <property type="entry name" value="HAD-like_sf"/>
</dbReference>
<organism evidence="2 3">
    <name type="scientific">Paenibacillus aquistagni</name>
    <dbReference type="NCBI Taxonomy" id="1852522"/>
    <lineage>
        <taxon>Bacteria</taxon>
        <taxon>Bacillati</taxon>
        <taxon>Bacillota</taxon>
        <taxon>Bacilli</taxon>
        <taxon>Bacillales</taxon>
        <taxon>Paenibacillaceae</taxon>
        <taxon>Paenibacillus</taxon>
    </lineage>
</organism>
<protein>
    <submittedName>
        <fullName evidence="2">Putative hydrolase of the HAD superfamily</fullName>
    </submittedName>
</protein>
<keyword evidence="1 2" id="KW-0378">Hydrolase</keyword>
<dbReference type="PANTHER" id="PTHR43316:SF8">
    <property type="entry name" value="HAD FAMILY HYDROLASE"/>
    <property type="match status" value="1"/>
</dbReference>
<dbReference type="PANTHER" id="PTHR43316">
    <property type="entry name" value="HYDROLASE, HALOACID DELAHOGENASE-RELATED"/>
    <property type="match status" value="1"/>
</dbReference>
<gene>
    <name evidence="2" type="ORF">SAMN06295960_1366</name>
</gene>
<dbReference type="EMBL" id="FXAZ01000001">
    <property type="protein sequence ID" value="SMG24300.1"/>
    <property type="molecule type" value="Genomic_DNA"/>
</dbReference>
<dbReference type="STRING" id="1852522.SAMN06295960_1366"/>
<keyword evidence="3" id="KW-1185">Reference proteome</keyword>
<dbReference type="Gene3D" id="3.40.50.1000">
    <property type="entry name" value="HAD superfamily/HAD-like"/>
    <property type="match status" value="1"/>
</dbReference>
<dbReference type="SFLD" id="SFLDS00003">
    <property type="entry name" value="Haloacid_Dehalogenase"/>
    <property type="match status" value="1"/>
</dbReference>
<reference evidence="2 3" key="1">
    <citation type="submission" date="2017-04" db="EMBL/GenBank/DDBJ databases">
        <authorList>
            <person name="Afonso C.L."/>
            <person name="Miller P.J."/>
            <person name="Scott M.A."/>
            <person name="Spackman E."/>
            <person name="Goraichik I."/>
            <person name="Dimitrov K.M."/>
            <person name="Suarez D.L."/>
            <person name="Swayne D.E."/>
        </authorList>
    </citation>
    <scope>NUCLEOTIDE SEQUENCE [LARGE SCALE GENOMIC DNA]</scope>
    <source>
        <strain evidence="2 3">11</strain>
    </source>
</reference>
<dbReference type="SUPFAM" id="SSF56784">
    <property type="entry name" value="HAD-like"/>
    <property type="match status" value="1"/>
</dbReference>